<dbReference type="Proteomes" id="UP000199109">
    <property type="component" value="Unassembled WGS sequence"/>
</dbReference>
<accession>A0A1G7AMF5</accession>
<dbReference type="EMBL" id="FNAO01000003">
    <property type="protein sequence ID" value="SDE16104.1"/>
    <property type="molecule type" value="Genomic_DNA"/>
</dbReference>
<reference evidence="1 2" key="1">
    <citation type="submission" date="2016-10" db="EMBL/GenBank/DDBJ databases">
        <authorList>
            <person name="de Groot N.N."/>
        </authorList>
    </citation>
    <scope>NUCLEOTIDE SEQUENCE [LARGE SCALE GENOMIC DNA]</scope>
    <source>
        <strain evidence="1 2">DSM 23421</strain>
    </source>
</reference>
<proteinExistence type="predicted"/>
<dbReference type="OrthoDB" id="982897at2"/>
<evidence type="ECO:0000313" key="1">
    <source>
        <dbReference type="EMBL" id="SDE16104.1"/>
    </source>
</evidence>
<protein>
    <submittedName>
        <fullName evidence="1">Uncharacterized protein</fullName>
    </submittedName>
</protein>
<sequence>MSLLTENVIPGNYGRIFTTNANTDILMNKIKMGLEQVDGVQMVLPIEEVSPREFIVRTSKLVTVRTIEAAVQKLGLDLHVIPKGIFPMLEK</sequence>
<keyword evidence="2" id="KW-1185">Reference proteome</keyword>
<organism evidence="1 2">
    <name type="scientific">Pricia antarctica</name>
    <dbReference type="NCBI Taxonomy" id="641691"/>
    <lineage>
        <taxon>Bacteria</taxon>
        <taxon>Pseudomonadati</taxon>
        <taxon>Bacteroidota</taxon>
        <taxon>Flavobacteriia</taxon>
        <taxon>Flavobacteriales</taxon>
        <taxon>Flavobacteriaceae</taxon>
        <taxon>Pricia</taxon>
    </lineage>
</organism>
<dbReference type="AlphaFoldDB" id="A0A1G7AMF5"/>
<dbReference type="RefSeq" id="WP_091867291.1">
    <property type="nucleotide sequence ID" value="NZ_FNAO01000003.1"/>
</dbReference>
<name>A0A1G7AMF5_9FLAO</name>
<gene>
    <name evidence="1" type="ORF">SAMN05421636_103457</name>
</gene>
<evidence type="ECO:0000313" key="2">
    <source>
        <dbReference type="Proteomes" id="UP000199109"/>
    </source>
</evidence>